<organism evidence="2 3">
    <name type="scientific">Actinomadura barringtoniae</name>
    <dbReference type="NCBI Taxonomy" id="1427535"/>
    <lineage>
        <taxon>Bacteria</taxon>
        <taxon>Bacillati</taxon>
        <taxon>Actinomycetota</taxon>
        <taxon>Actinomycetes</taxon>
        <taxon>Streptosporangiales</taxon>
        <taxon>Thermomonosporaceae</taxon>
        <taxon>Actinomadura</taxon>
    </lineage>
</organism>
<evidence type="ECO:0000313" key="2">
    <source>
        <dbReference type="EMBL" id="MBO2455438.1"/>
    </source>
</evidence>
<feature type="region of interest" description="Disordered" evidence="1">
    <location>
        <begin position="105"/>
        <end position="128"/>
    </location>
</feature>
<proteinExistence type="predicted"/>
<accession>A0A939T9R9</accession>
<dbReference type="Gene3D" id="3.40.50.450">
    <property type="match status" value="1"/>
</dbReference>
<dbReference type="EMBL" id="JAGEOJ010000036">
    <property type="protein sequence ID" value="MBO2455438.1"/>
    <property type="molecule type" value="Genomic_DNA"/>
</dbReference>
<name>A0A939T9R9_9ACTN</name>
<dbReference type="InterPro" id="IPR041164">
    <property type="entry name" value="LDcluster4"/>
</dbReference>
<dbReference type="Pfam" id="PF18306">
    <property type="entry name" value="LDcluster4"/>
    <property type="match status" value="1"/>
</dbReference>
<reference evidence="2" key="1">
    <citation type="submission" date="2021-03" db="EMBL/GenBank/DDBJ databases">
        <authorList>
            <person name="Kanchanasin P."/>
            <person name="Saeng-In P."/>
            <person name="Phongsopitanun W."/>
            <person name="Yuki M."/>
            <person name="Kudo T."/>
            <person name="Ohkuma M."/>
            <person name="Tanasupawat S."/>
        </authorList>
    </citation>
    <scope>NUCLEOTIDE SEQUENCE</scope>
    <source>
        <strain evidence="2">GKU 128</strain>
    </source>
</reference>
<keyword evidence="3" id="KW-1185">Reference proteome</keyword>
<dbReference type="RefSeq" id="WP_208263662.1">
    <property type="nucleotide sequence ID" value="NZ_JAGEOJ010000036.1"/>
</dbReference>
<protein>
    <recommendedName>
        <fullName evidence="4">XRE family transcriptional regulator</fullName>
    </recommendedName>
</protein>
<dbReference type="Proteomes" id="UP000669179">
    <property type="component" value="Unassembled WGS sequence"/>
</dbReference>
<dbReference type="SUPFAM" id="SSF102405">
    <property type="entry name" value="MCP/YpsA-like"/>
    <property type="match status" value="1"/>
</dbReference>
<gene>
    <name evidence="2" type="ORF">J4573_50755</name>
</gene>
<evidence type="ECO:0000256" key="1">
    <source>
        <dbReference type="SAM" id="MobiDB-lite"/>
    </source>
</evidence>
<evidence type="ECO:0000313" key="3">
    <source>
        <dbReference type="Proteomes" id="UP000669179"/>
    </source>
</evidence>
<evidence type="ECO:0008006" key="4">
    <source>
        <dbReference type="Google" id="ProtNLM"/>
    </source>
</evidence>
<sequence>MTRRRVFDPGAVPVVFWRRTDVQDSLAHRDVGRLFGLFLDEFSDCTQTQLALLTQHDRSDISNWVRGTRQGRVSDIEVLTRIADGLQLPDQARLMLGLAPLGPVRLSTEPASSHQPPDRHSKDGPGAAPVSEPVHIAICGSRAPDTDASVIDATVGCLARLVMSLGCTVSHGPVGVGIEVMTYIADQYRPPEFDLALGRFGHRNVIQDAEFVVVLGGAAGTQSEIDLALSMGKKVIALPSSGGTARRFYHQAARDQRLRAWMSDEQFAALNACVVAGEDFVRIVEHLITKDLGAPSD</sequence>
<comment type="caution">
    <text evidence="2">The sequence shown here is derived from an EMBL/GenBank/DDBJ whole genome shotgun (WGS) entry which is preliminary data.</text>
</comment>
<dbReference type="AlphaFoldDB" id="A0A939T9R9"/>